<dbReference type="RefSeq" id="WP_188899935.1">
    <property type="nucleotide sequence ID" value="NZ_BMKS01000005.1"/>
</dbReference>
<evidence type="ECO:0000256" key="3">
    <source>
        <dbReference type="ARBA" id="ARBA00023163"/>
    </source>
</evidence>
<keyword evidence="3" id="KW-0804">Transcription</keyword>
<feature type="domain" description="HTH crp-type" evidence="5">
    <location>
        <begin position="177"/>
        <end position="249"/>
    </location>
</feature>
<proteinExistence type="predicted"/>
<dbReference type="InterPro" id="IPR050397">
    <property type="entry name" value="Env_Response_Regulators"/>
</dbReference>
<dbReference type="InterPro" id="IPR036390">
    <property type="entry name" value="WH_DNA-bd_sf"/>
</dbReference>
<dbReference type="Gene3D" id="2.60.120.10">
    <property type="entry name" value="Jelly Rolls"/>
    <property type="match status" value="1"/>
</dbReference>
<keyword evidence="2" id="KW-0238">DNA-binding</keyword>
<dbReference type="InterPro" id="IPR012318">
    <property type="entry name" value="HTH_CRP"/>
</dbReference>
<gene>
    <name evidence="6" type="ORF">GCM10010964_20550</name>
</gene>
<dbReference type="Proteomes" id="UP000597507">
    <property type="component" value="Unassembled WGS sequence"/>
</dbReference>
<dbReference type="GO" id="GO:0003700">
    <property type="term" value="F:DNA-binding transcription factor activity"/>
    <property type="evidence" value="ECO:0007669"/>
    <property type="project" value="TreeGrafter"/>
</dbReference>
<dbReference type="Pfam" id="PF13545">
    <property type="entry name" value="HTH_Crp_2"/>
    <property type="match status" value="1"/>
</dbReference>
<reference evidence="6 7" key="1">
    <citation type="journal article" date="2014" name="Int. J. Syst. Evol. Microbiol.">
        <title>Complete genome sequence of Corynebacterium casei LMG S-19264T (=DSM 44701T), isolated from a smear-ripened cheese.</title>
        <authorList>
            <consortium name="US DOE Joint Genome Institute (JGI-PGF)"/>
            <person name="Walter F."/>
            <person name="Albersmeier A."/>
            <person name="Kalinowski J."/>
            <person name="Ruckert C."/>
        </authorList>
    </citation>
    <scope>NUCLEOTIDE SEQUENCE [LARGE SCALE GENOMIC DNA]</scope>
    <source>
        <strain evidence="6 7">CGMCC 1.16330</strain>
    </source>
</reference>
<dbReference type="SMART" id="SM00100">
    <property type="entry name" value="cNMP"/>
    <property type="match status" value="1"/>
</dbReference>
<dbReference type="Pfam" id="PF00027">
    <property type="entry name" value="cNMP_binding"/>
    <property type="match status" value="1"/>
</dbReference>
<evidence type="ECO:0000259" key="5">
    <source>
        <dbReference type="PROSITE" id="PS51063"/>
    </source>
</evidence>
<evidence type="ECO:0000256" key="1">
    <source>
        <dbReference type="ARBA" id="ARBA00023015"/>
    </source>
</evidence>
<dbReference type="GO" id="GO:0003677">
    <property type="term" value="F:DNA binding"/>
    <property type="evidence" value="ECO:0007669"/>
    <property type="project" value="UniProtKB-KW"/>
</dbReference>
<protein>
    <recommendedName>
        <fullName evidence="8">Crp/Fnr family transcriptional regulator</fullName>
    </recommendedName>
</protein>
<dbReference type="Gene3D" id="1.10.10.10">
    <property type="entry name" value="Winged helix-like DNA-binding domain superfamily/Winged helix DNA-binding domain"/>
    <property type="match status" value="1"/>
</dbReference>
<dbReference type="PROSITE" id="PS50042">
    <property type="entry name" value="CNMP_BINDING_3"/>
    <property type="match status" value="1"/>
</dbReference>
<dbReference type="EMBL" id="BMKS01000005">
    <property type="protein sequence ID" value="GGG32511.1"/>
    <property type="molecule type" value="Genomic_DNA"/>
</dbReference>
<dbReference type="AlphaFoldDB" id="A0A8J2ZB25"/>
<sequence>MIPTASRPAGPATTTAPTSAAEGAALAAAGGTTQWLARFPLFAEADRAALARAAAAARWIEVEPDQMVLDFDHACTDLFLVDRGALRVLLRAAGGREAILDEIGPGAFFGEMAAIGGAAAPPAAGVRALLRSRLCVLPAEAFLAVLAASPAVALRLLRLFTARVRAQNARLLERSALPVRHRLYAELLRLSRPAPGNPERIVVSPPPARRDLAARIGARREAVSRELADLARRGLVEVGRRALVLRDPLALRQAVEAALAEARAGG</sequence>
<dbReference type="InterPro" id="IPR014710">
    <property type="entry name" value="RmlC-like_jellyroll"/>
</dbReference>
<evidence type="ECO:0000313" key="6">
    <source>
        <dbReference type="EMBL" id="GGG32511.1"/>
    </source>
</evidence>
<dbReference type="InterPro" id="IPR036388">
    <property type="entry name" value="WH-like_DNA-bd_sf"/>
</dbReference>
<dbReference type="PROSITE" id="PS51063">
    <property type="entry name" value="HTH_CRP_2"/>
    <property type="match status" value="1"/>
</dbReference>
<evidence type="ECO:0000256" key="2">
    <source>
        <dbReference type="ARBA" id="ARBA00023125"/>
    </source>
</evidence>
<dbReference type="SUPFAM" id="SSF46785">
    <property type="entry name" value="Winged helix' DNA-binding domain"/>
    <property type="match status" value="1"/>
</dbReference>
<evidence type="ECO:0000313" key="7">
    <source>
        <dbReference type="Proteomes" id="UP000597507"/>
    </source>
</evidence>
<keyword evidence="7" id="KW-1185">Reference proteome</keyword>
<dbReference type="GO" id="GO:0005829">
    <property type="term" value="C:cytosol"/>
    <property type="evidence" value="ECO:0007669"/>
    <property type="project" value="TreeGrafter"/>
</dbReference>
<name>A0A8J2ZB25_9PROT</name>
<dbReference type="PANTHER" id="PTHR24567:SF74">
    <property type="entry name" value="HTH-TYPE TRANSCRIPTIONAL REGULATOR ARCR"/>
    <property type="match status" value="1"/>
</dbReference>
<dbReference type="SUPFAM" id="SSF51206">
    <property type="entry name" value="cAMP-binding domain-like"/>
    <property type="match status" value="1"/>
</dbReference>
<evidence type="ECO:0008006" key="8">
    <source>
        <dbReference type="Google" id="ProtNLM"/>
    </source>
</evidence>
<dbReference type="SMART" id="SM00419">
    <property type="entry name" value="HTH_CRP"/>
    <property type="match status" value="1"/>
</dbReference>
<evidence type="ECO:0000259" key="4">
    <source>
        <dbReference type="PROSITE" id="PS50042"/>
    </source>
</evidence>
<accession>A0A8J2ZB25</accession>
<dbReference type="InterPro" id="IPR018490">
    <property type="entry name" value="cNMP-bd_dom_sf"/>
</dbReference>
<dbReference type="PANTHER" id="PTHR24567">
    <property type="entry name" value="CRP FAMILY TRANSCRIPTIONAL REGULATORY PROTEIN"/>
    <property type="match status" value="1"/>
</dbReference>
<keyword evidence="1" id="KW-0805">Transcription regulation</keyword>
<feature type="domain" description="Cyclic nucleotide-binding" evidence="4">
    <location>
        <begin position="41"/>
        <end position="163"/>
    </location>
</feature>
<dbReference type="CDD" id="cd00038">
    <property type="entry name" value="CAP_ED"/>
    <property type="match status" value="1"/>
</dbReference>
<comment type="caution">
    <text evidence="6">The sequence shown here is derived from an EMBL/GenBank/DDBJ whole genome shotgun (WGS) entry which is preliminary data.</text>
</comment>
<organism evidence="6 7">
    <name type="scientific">Caldovatus sediminis</name>
    <dbReference type="NCBI Taxonomy" id="2041189"/>
    <lineage>
        <taxon>Bacteria</taxon>
        <taxon>Pseudomonadati</taxon>
        <taxon>Pseudomonadota</taxon>
        <taxon>Alphaproteobacteria</taxon>
        <taxon>Acetobacterales</taxon>
        <taxon>Roseomonadaceae</taxon>
        <taxon>Caldovatus</taxon>
    </lineage>
</organism>
<dbReference type="InterPro" id="IPR000595">
    <property type="entry name" value="cNMP-bd_dom"/>
</dbReference>